<protein>
    <recommendedName>
        <fullName evidence="3">DUF2535 family protein</fullName>
    </recommendedName>
</protein>
<gene>
    <name evidence="1" type="ORF">AV649_04900</name>
</gene>
<evidence type="ECO:0000313" key="2">
    <source>
        <dbReference type="Proteomes" id="UP000076510"/>
    </source>
</evidence>
<proteinExistence type="predicted"/>
<comment type="caution">
    <text evidence="1">The sequence shown here is derived from an EMBL/GenBank/DDBJ whole genome shotgun (WGS) entry which is preliminary data.</text>
</comment>
<evidence type="ECO:0008006" key="3">
    <source>
        <dbReference type="Google" id="ProtNLM"/>
    </source>
</evidence>
<organism evidence="1 2">
    <name type="scientific">Rossellomorea marisflavi</name>
    <dbReference type="NCBI Taxonomy" id="189381"/>
    <lineage>
        <taxon>Bacteria</taxon>
        <taxon>Bacillati</taxon>
        <taxon>Bacillota</taxon>
        <taxon>Bacilli</taxon>
        <taxon>Bacillales</taxon>
        <taxon>Bacillaceae</taxon>
        <taxon>Rossellomorea</taxon>
    </lineage>
</organism>
<name>A0A163JQA9_9BACI</name>
<reference evidence="2" key="1">
    <citation type="submission" date="2016-01" db="EMBL/GenBank/DDBJ databases">
        <title>Whole genome sequencing of Bhargavaea cecembensis T14.</title>
        <authorList>
            <person name="Hong K.W."/>
        </authorList>
    </citation>
    <scope>NUCLEOTIDE SEQUENCE [LARGE SCALE GENOMIC DNA]</scope>
    <source>
        <strain evidence="2">M19</strain>
    </source>
</reference>
<dbReference type="InterPro" id="IPR019687">
    <property type="entry name" value="DUF2535"/>
</dbReference>
<accession>A0A163JQA9</accession>
<dbReference type="Pfam" id="PF10751">
    <property type="entry name" value="DUF2535"/>
    <property type="match status" value="1"/>
</dbReference>
<dbReference type="Proteomes" id="UP000076510">
    <property type="component" value="Unassembled WGS sequence"/>
</dbReference>
<sequence>MDTLLTKTIEFKTKYGQKIKVHGIPVMRNDHPHWFTVNMRLRLYLGSLHKQGPGTYSFREYLKRTLKWSEFEKIYQSEELKNNA</sequence>
<dbReference type="AlphaFoldDB" id="A0A163JQA9"/>
<dbReference type="EMBL" id="LQQY01000034">
    <property type="protein sequence ID" value="KZE45527.1"/>
    <property type="molecule type" value="Genomic_DNA"/>
</dbReference>
<evidence type="ECO:0000313" key="1">
    <source>
        <dbReference type="EMBL" id="KZE45527.1"/>
    </source>
</evidence>